<keyword evidence="3" id="KW-1185">Reference proteome</keyword>
<evidence type="ECO:0008006" key="4">
    <source>
        <dbReference type="Google" id="ProtNLM"/>
    </source>
</evidence>
<dbReference type="Proteomes" id="UP001148838">
    <property type="component" value="Unassembled WGS sequence"/>
</dbReference>
<evidence type="ECO:0000256" key="1">
    <source>
        <dbReference type="SAM" id="MobiDB-lite"/>
    </source>
</evidence>
<name>A0ABQ8STY2_PERAM</name>
<comment type="caution">
    <text evidence="2">The sequence shown here is derived from an EMBL/GenBank/DDBJ whole genome shotgun (WGS) entry which is preliminary data.</text>
</comment>
<gene>
    <name evidence="2" type="ORF">ANN_17597</name>
</gene>
<evidence type="ECO:0000313" key="2">
    <source>
        <dbReference type="EMBL" id="KAJ4437453.1"/>
    </source>
</evidence>
<proteinExistence type="predicted"/>
<organism evidence="2 3">
    <name type="scientific">Periplaneta americana</name>
    <name type="common">American cockroach</name>
    <name type="synonym">Blatta americana</name>
    <dbReference type="NCBI Taxonomy" id="6978"/>
    <lineage>
        <taxon>Eukaryota</taxon>
        <taxon>Metazoa</taxon>
        <taxon>Ecdysozoa</taxon>
        <taxon>Arthropoda</taxon>
        <taxon>Hexapoda</taxon>
        <taxon>Insecta</taxon>
        <taxon>Pterygota</taxon>
        <taxon>Neoptera</taxon>
        <taxon>Polyneoptera</taxon>
        <taxon>Dictyoptera</taxon>
        <taxon>Blattodea</taxon>
        <taxon>Blattoidea</taxon>
        <taxon>Blattidae</taxon>
        <taxon>Blattinae</taxon>
        <taxon>Periplaneta</taxon>
    </lineage>
</organism>
<sequence>MRSRQETTISSSNKTKGFKTNPSSWSSAVQKGDLLNFPSLLNLAGDKDLDKLKDRICDNLSRLLDVFSIYFHYETRLVHANEDEFIDLCADSTLNGKFTKSEASVAAFWLRLREKYPDLMKKTINALFPFSTSYLCEQDFSAMATKCEARNRLNNLEDDLRISLSSVRPSITYLFYKHQSQISH</sequence>
<dbReference type="EMBL" id="JAJSOF020000021">
    <property type="protein sequence ID" value="KAJ4437453.1"/>
    <property type="molecule type" value="Genomic_DNA"/>
</dbReference>
<feature type="region of interest" description="Disordered" evidence="1">
    <location>
        <begin position="1"/>
        <end position="24"/>
    </location>
</feature>
<dbReference type="PANTHER" id="PTHR45913">
    <property type="entry name" value="EPM2A-INTERACTING PROTEIN 1"/>
    <property type="match status" value="1"/>
</dbReference>
<dbReference type="PANTHER" id="PTHR45913:SF19">
    <property type="entry name" value="LOW QUALITY PROTEIN: ZINC FINGER BED DOMAIN-CONTAINING PROTEIN 5-LIKE"/>
    <property type="match status" value="1"/>
</dbReference>
<protein>
    <recommendedName>
        <fullName evidence="4">HAT C-terminal dimerisation domain-containing protein</fullName>
    </recommendedName>
</protein>
<accession>A0ABQ8STY2</accession>
<evidence type="ECO:0000313" key="3">
    <source>
        <dbReference type="Proteomes" id="UP001148838"/>
    </source>
</evidence>
<reference evidence="2 3" key="1">
    <citation type="journal article" date="2022" name="Allergy">
        <title>Genome assembly and annotation of Periplaneta americana reveal a comprehensive cockroach allergen profile.</title>
        <authorList>
            <person name="Wang L."/>
            <person name="Xiong Q."/>
            <person name="Saelim N."/>
            <person name="Wang L."/>
            <person name="Nong W."/>
            <person name="Wan A.T."/>
            <person name="Shi M."/>
            <person name="Liu X."/>
            <person name="Cao Q."/>
            <person name="Hui J.H.L."/>
            <person name="Sookrung N."/>
            <person name="Leung T.F."/>
            <person name="Tungtrongchitr A."/>
            <person name="Tsui S.K.W."/>
        </authorList>
    </citation>
    <scope>NUCLEOTIDE SEQUENCE [LARGE SCALE GENOMIC DNA]</scope>
    <source>
        <strain evidence="2">PWHHKU_190912</strain>
    </source>
</reference>